<accession>A0ABR9RSM0</accession>
<reference evidence="1 2" key="1">
    <citation type="submission" date="2020-10" db="EMBL/GenBank/DDBJ databases">
        <title>Nocardioides sp. isolated from sludge.</title>
        <authorList>
            <person name="Zhang X."/>
        </authorList>
    </citation>
    <scope>NUCLEOTIDE SEQUENCE [LARGE SCALE GENOMIC DNA]</scope>
    <source>
        <strain evidence="1 2">Y6</strain>
    </source>
</reference>
<sequence length="280" mass="31241">MSPATGPDLQVVQDVLTETLREFPYNSAVQFHQFIGLTEQGPEWGGACPWQAAHAGDRIAELTGHEARYVVDGRHVAALFVSDEDVTVVDPYLMHRTAFRLDRRDPSRARQSVDAFPLRRRADGTPAPGRTRAEWDEQTQTLHIEYTRFSPTRGHNVMSRAFALRLDSQLPGFPPERELILPLLTHPEQNNLSIRAVLADSDEMGEVALPLADRRLIARDNQGAVHHEGSTEFDRIVERVAAAVDHKPTEVVEHLLEAAELYDSVAPPGQELPAYHAGDE</sequence>
<dbReference type="EMBL" id="JADCSA010000004">
    <property type="protein sequence ID" value="MBE7324167.1"/>
    <property type="molecule type" value="Genomic_DNA"/>
</dbReference>
<evidence type="ECO:0000313" key="1">
    <source>
        <dbReference type="EMBL" id="MBE7324167.1"/>
    </source>
</evidence>
<name>A0ABR9RSM0_9ACTN</name>
<comment type="caution">
    <text evidence="1">The sequence shown here is derived from an EMBL/GenBank/DDBJ whole genome shotgun (WGS) entry which is preliminary data.</text>
</comment>
<dbReference type="Proteomes" id="UP000756387">
    <property type="component" value="Unassembled WGS sequence"/>
</dbReference>
<organism evidence="1 2">
    <name type="scientific">Nocardioides malaquae</name>
    <dbReference type="NCBI Taxonomy" id="2773426"/>
    <lineage>
        <taxon>Bacteria</taxon>
        <taxon>Bacillati</taxon>
        <taxon>Actinomycetota</taxon>
        <taxon>Actinomycetes</taxon>
        <taxon>Propionibacteriales</taxon>
        <taxon>Nocardioidaceae</taxon>
        <taxon>Nocardioides</taxon>
    </lineage>
</organism>
<protein>
    <submittedName>
        <fullName evidence="1">Uncharacterized protein</fullName>
    </submittedName>
</protein>
<dbReference type="RefSeq" id="WP_193637494.1">
    <property type="nucleotide sequence ID" value="NZ_JADCSA010000004.1"/>
</dbReference>
<keyword evidence="2" id="KW-1185">Reference proteome</keyword>
<proteinExistence type="predicted"/>
<evidence type="ECO:0000313" key="2">
    <source>
        <dbReference type="Proteomes" id="UP000756387"/>
    </source>
</evidence>
<gene>
    <name evidence="1" type="ORF">IEQ44_05840</name>
</gene>